<dbReference type="GO" id="GO:0004644">
    <property type="term" value="F:phosphoribosylglycinamide formyltransferase activity"/>
    <property type="evidence" value="ECO:0007669"/>
    <property type="project" value="InterPro"/>
</dbReference>
<dbReference type="Proteomes" id="UP000229095">
    <property type="component" value="Unassembled WGS sequence"/>
</dbReference>
<evidence type="ECO:0000256" key="8">
    <source>
        <dbReference type="SAM" id="MobiDB-lite"/>
    </source>
</evidence>
<dbReference type="SUPFAM" id="SSF56059">
    <property type="entry name" value="Glutathione synthetase ATP-binding domain-like"/>
    <property type="match status" value="1"/>
</dbReference>
<feature type="binding site" evidence="7">
    <location>
        <begin position="291"/>
        <end position="294"/>
    </location>
    <ligand>
        <name>ATP</name>
        <dbReference type="ChEBI" id="CHEBI:30616"/>
    </ligand>
</feature>
<comment type="catalytic activity">
    <reaction evidence="7">
        <text>N(1)-(5-phospho-beta-D-ribosyl)glycinamide + formate + ATP = N(2)-formyl-N(1)-(5-phospho-beta-D-ribosyl)glycinamide + ADP + phosphate + H(+)</text>
        <dbReference type="Rhea" id="RHEA:24829"/>
        <dbReference type="ChEBI" id="CHEBI:15378"/>
        <dbReference type="ChEBI" id="CHEBI:15740"/>
        <dbReference type="ChEBI" id="CHEBI:30616"/>
        <dbReference type="ChEBI" id="CHEBI:43474"/>
        <dbReference type="ChEBI" id="CHEBI:143788"/>
        <dbReference type="ChEBI" id="CHEBI:147286"/>
        <dbReference type="ChEBI" id="CHEBI:456216"/>
        <dbReference type="EC" id="6.3.1.21"/>
    </reaction>
</comment>
<comment type="pathway">
    <text evidence="7">Purine metabolism; IMP biosynthesis via de novo pathway; N(2)-formyl-N(1)-(5-phospho-D-ribosyl)glycinamide from N(1)-(5-phospho-D-ribosyl)glycinamide (formate route): step 1/1.</text>
</comment>
<evidence type="ECO:0000313" key="10">
    <source>
        <dbReference type="EMBL" id="PJM73722.1"/>
    </source>
</evidence>
<feature type="binding site" evidence="7">
    <location>
        <position position="372"/>
    </location>
    <ligand>
        <name>Mg(2+)</name>
        <dbReference type="ChEBI" id="CHEBI:18420"/>
    </ligand>
</feature>
<dbReference type="Pfam" id="PF22660">
    <property type="entry name" value="RS_preATP-grasp-like"/>
    <property type="match status" value="1"/>
</dbReference>
<feature type="binding site" evidence="7">
    <location>
        <position position="385"/>
    </location>
    <ligand>
        <name>Mg(2+)</name>
        <dbReference type="ChEBI" id="CHEBI:18420"/>
    </ligand>
</feature>
<dbReference type="InterPro" id="IPR013815">
    <property type="entry name" value="ATP_grasp_subdomain_1"/>
</dbReference>
<keyword evidence="1 7" id="KW-0436">Ligase</keyword>
<feature type="binding site" evidence="7">
    <location>
        <begin position="114"/>
        <end position="115"/>
    </location>
    <ligand>
        <name>N(1)-(5-phospho-beta-D-ribosyl)glycinamide</name>
        <dbReference type="ChEBI" id="CHEBI:143788"/>
    </ligand>
</feature>
<comment type="function">
    <text evidence="7">Involved in the de novo purine biosynthesis. Catalyzes the transfer of formate to 5-phospho-ribosyl-glycinamide (GAR), producing 5-phospho-ribosyl-N-formylglycinamide (FGAR). Formate is provided by PurU via hydrolysis of 10-formyl-tetrahydrofolate.</text>
</comment>
<dbReference type="GO" id="GO:0000287">
    <property type="term" value="F:magnesium ion binding"/>
    <property type="evidence" value="ECO:0007669"/>
    <property type="project" value="InterPro"/>
</dbReference>
<evidence type="ECO:0000256" key="5">
    <source>
        <dbReference type="ARBA" id="ARBA00022840"/>
    </source>
</evidence>
<keyword evidence="10" id="KW-0808">Transferase</keyword>
<evidence type="ECO:0000256" key="7">
    <source>
        <dbReference type="HAMAP-Rule" id="MF_01643"/>
    </source>
</evidence>
<dbReference type="Pfam" id="PF02222">
    <property type="entry name" value="ATP-grasp"/>
    <property type="match status" value="1"/>
</dbReference>
<dbReference type="UniPathway" id="UPA00074">
    <property type="reaction ID" value="UER00127"/>
</dbReference>
<dbReference type="NCBIfam" id="NF006766">
    <property type="entry name" value="PRK09288.1"/>
    <property type="match status" value="1"/>
</dbReference>
<dbReference type="Gene3D" id="3.30.1490.20">
    <property type="entry name" value="ATP-grasp fold, A domain"/>
    <property type="match status" value="1"/>
</dbReference>
<dbReference type="EMBL" id="PEBI01000001">
    <property type="protein sequence ID" value="PJM73722.1"/>
    <property type="molecule type" value="Genomic_DNA"/>
</dbReference>
<feature type="binding site" evidence="7">
    <location>
        <position position="466"/>
    </location>
    <ligand>
        <name>N(1)-(5-phospho-beta-D-ribosyl)glycinamide</name>
        <dbReference type="ChEBI" id="CHEBI:143788"/>
    </ligand>
</feature>
<dbReference type="Pfam" id="PF21244">
    <property type="entry name" value="PurT_C"/>
    <property type="match status" value="1"/>
</dbReference>
<keyword evidence="4 7" id="KW-0658">Purine biosynthesis</keyword>
<evidence type="ECO:0000256" key="2">
    <source>
        <dbReference type="ARBA" id="ARBA00022723"/>
    </source>
</evidence>
<dbReference type="PANTHER" id="PTHR43055">
    <property type="entry name" value="FORMATE-DEPENDENT PHOSPHORIBOSYLGLYCINAMIDE FORMYLTRANSFERASE"/>
    <property type="match status" value="1"/>
</dbReference>
<dbReference type="InterPro" id="IPR011054">
    <property type="entry name" value="Rudment_hybrid_motif"/>
</dbReference>
<dbReference type="InterPro" id="IPR054350">
    <property type="entry name" value="PurT/PurK_preATP-grasp"/>
</dbReference>
<sequence length="507" mass="54753">MLYQLSYSHHVVSVQRTERAQQVNTIHDFQRLSHRRVAKVPDVLRHRRKPSRTSVSTVISTSAALTGSADATIKGMSKSENPTVNSSNPSEVPDRPLGDLRGNRTCALLLGSGELGKEIAIELMRLGVWVCAADSYEGAPAQYVANEARVLDMAKADELNALIADVKPDIIIPEVEAIATAELSKAAEAGVQVVPSCQIAQICMDRERLRRLAAEDLGLPTSPYRFAESEEELAEGAAAVGFPCVVKPVMSSSGHGQSVMRGADDVAHAWDIAQNEGRTAKEHKVSRVVVEAFVPMDYELTVLTVSSSSGIVTCDPIGQRQEDGDYRESWQCASITDDVRRQAAEIATTMVSGLVDLARSHGETGWGVYGVELFVLKDGRVLFNEVSPRPHDTGMVTMISQHLSEFALHARAVLGVPVSERSVALRDPHMVSASHAIVVSGKGEVTFHHLAEALSQPDTDVRVFGKPGVNGHRRMAVALAAAPTEEEARRKAAEVARRLTATVVERG</sequence>
<dbReference type="Gene3D" id="3.40.50.20">
    <property type="match status" value="1"/>
</dbReference>
<dbReference type="GO" id="GO:0005829">
    <property type="term" value="C:cytosol"/>
    <property type="evidence" value="ECO:0007669"/>
    <property type="project" value="TreeGrafter"/>
</dbReference>
<dbReference type="SUPFAM" id="SSF52440">
    <property type="entry name" value="PreATP-grasp domain"/>
    <property type="match status" value="1"/>
</dbReference>
<dbReference type="InterPro" id="IPR016185">
    <property type="entry name" value="PreATP-grasp_dom_sf"/>
</dbReference>
<organism evidence="10 11">
    <name type="scientific">Bifidobacterium primatium</name>
    <dbReference type="NCBI Taxonomy" id="2045438"/>
    <lineage>
        <taxon>Bacteria</taxon>
        <taxon>Bacillati</taxon>
        <taxon>Actinomycetota</taxon>
        <taxon>Actinomycetes</taxon>
        <taxon>Bifidobacteriales</taxon>
        <taxon>Bifidobacteriaceae</taxon>
        <taxon>Bifidobacterium</taxon>
    </lineage>
</organism>
<feature type="compositionally biased region" description="Polar residues" evidence="8">
    <location>
        <begin position="78"/>
        <end position="90"/>
    </location>
</feature>
<evidence type="ECO:0000313" key="11">
    <source>
        <dbReference type="Proteomes" id="UP000229095"/>
    </source>
</evidence>
<feature type="binding site" evidence="7">
    <location>
        <position position="174"/>
    </location>
    <ligand>
        <name>N(1)-(5-phospho-beta-D-ribosyl)glycinamide</name>
        <dbReference type="ChEBI" id="CHEBI:143788"/>
    </ligand>
</feature>
<dbReference type="PANTHER" id="PTHR43055:SF1">
    <property type="entry name" value="FORMATE-DEPENDENT PHOSPHORIBOSYLGLYCINAMIDE FORMYLTRANSFERASE"/>
    <property type="match status" value="1"/>
</dbReference>
<feature type="binding site" evidence="7">
    <location>
        <position position="247"/>
    </location>
    <ligand>
        <name>ATP</name>
        <dbReference type="ChEBI" id="CHEBI:30616"/>
    </ligand>
</feature>
<keyword evidence="6 7" id="KW-0460">Magnesium</keyword>
<feature type="binding site" evidence="7">
    <location>
        <position position="206"/>
    </location>
    <ligand>
        <name>ATP</name>
        <dbReference type="ChEBI" id="CHEBI:30616"/>
    </ligand>
</feature>
<gene>
    <name evidence="7" type="primary">purT</name>
    <name evidence="10" type="ORF">CS006_00585</name>
</gene>
<reference evidence="10 11" key="1">
    <citation type="submission" date="2017-10" db="EMBL/GenBank/DDBJ databases">
        <title>Draft genome sequences of strains TRE 1, TRE 9, TRE H and TRI 7, isolated from tamarins, belonging to four potential novel Bifidobacterium species.</title>
        <authorList>
            <person name="Mattarelli P."/>
            <person name="Modesto M."/>
            <person name="Puglisi E."/>
            <person name="Morelli L."/>
            <person name="Spezio C."/>
            <person name="Bonetti A."/>
            <person name="Sandri C."/>
        </authorList>
    </citation>
    <scope>NUCLEOTIDE SEQUENCE [LARGE SCALE GENOMIC DNA]</scope>
    <source>
        <strain evidence="11">TRE1</strain>
    </source>
</reference>
<dbReference type="InterPro" id="IPR011761">
    <property type="entry name" value="ATP-grasp"/>
</dbReference>
<evidence type="ECO:0000256" key="6">
    <source>
        <dbReference type="ARBA" id="ARBA00022842"/>
    </source>
</evidence>
<evidence type="ECO:0000256" key="1">
    <source>
        <dbReference type="ARBA" id="ARBA00022598"/>
    </source>
</evidence>
<feature type="domain" description="ATP-grasp" evidence="9">
    <location>
        <begin position="211"/>
        <end position="414"/>
    </location>
</feature>
<evidence type="ECO:0000259" key="9">
    <source>
        <dbReference type="PROSITE" id="PS50975"/>
    </source>
</evidence>
<feature type="region of interest" description="Disordered" evidence="8">
    <location>
        <begin position="70"/>
        <end position="98"/>
    </location>
</feature>
<proteinExistence type="inferred from homology"/>
<dbReference type="AlphaFoldDB" id="A0A2M9HA84"/>
<dbReference type="HAMAP" id="MF_01643">
    <property type="entry name" value="PurT"/>
    <property type="match status" value="1"/>
</dbReference>
<keyword evidence="2 7" id="KW-0479">Metal-binding</keyword>
<name>A0A2M9HA84_9BIFI</name>
<dbReference type="GO" id="GO:0043815">
    <property type="term" value="F:phosphoribosylglycinamide formyltransferase 2 activity"/>
    <property type="evidence" value="ECO:0007669"/>
    <property type="project" value="UniProtKB-UniRule"/>
</dbReference>
<dbReference type="SUPFAM" id="SSF51246">
    <property type="entry name" value="Rudiment single hybrid motif"/>
    <property type="match status" value="1"/>
</dbReference>
<dbReference type="GO" id="GO:0005524">
    <property type="term" value="F:ATP binding"/>
    <property type="evidence" value="ECO:0007669"/>
    <property type="project" value="UniProtKB-UniRule"/>
</dbReference>
<protein>
    <recommendedName>
        <fullName evidence="7">Formate-dependent phosphoribosylglycinamide formyltransferase</fullName>
        <ecNumber evidence="7">6.3.1.21</ecNumber>
    </recommendedName>
    <alternativeName>
        <fullName evidence="7">5'-phosphoribosylglycinamide transformylase 2</fullName>
    </alternativeName>
    <alternativeName>
        <fullName evidence="7">Formate-dependent GAR transformylase</fullName>
    </alternativeName>
    <alternativeName>
        <fullName evidence="7">GAR transformylase 2</fullName>
        <shortName evidence="7">GART 2</shortName>
    </alternativeName>
    <alternativeName>
        <fullName evidence="7">Non-folate glycinamide ribonucleotide transformylase</fullName>
    </alternativeName>
    <alternativeName>
        <fullName evidence="7">Phosphoribosylglycinamide formyltransferase 2</fullName>
    </alternativeName>
</protein>
<dbReference type="InterPro" id="IPR048740">
    <property type="entry name" value="PurT_C"/>
</dbReference>
<feature type="binding site" evidence="7">
    <location>
        <begin position="252"/>
        <end position="257"/>
    </location>
    <ligand>
        <name>ATP</name>
        <dbReference type="ChEBI" id="CHEBI:30616"/>
    </ligand>
</feature>
<dbReference type="EC" id="6.3.1.21" evidence="7"/>
<dbReference type="PROSITE" id="PS50975">
    <property type="entry name" value="ATP_GRASP"/>
    <property type="match status" value="1"/>
</dbReference>
<dbReference type="Gene3D" id="3.30.470.20">
    <property type="entry name" value="ATP-grasp fold, B domain"/>
    <property type="match status" value="1"/>
</dbReference>
<evidence type="ECO:0000256" key="4">
    <source>
        <dbReference type="ARBA" id="ARBA00022755"/>
    </source>
</evidence>
<dbReference type="OrthoDB" id="9804625at2"/>
<feature type="binding site" evidence="7">
    <location>
        <position position="392"/>
    </location>
    <ligand>
        <name>N(1)-(5-phospho-beta-D-ribosyl)glycinamide</name>
        <dbReference type="ChEBI" id="CHEBI:143788"/>
    </ligand>
</feature>
<comment type="caution">
    <text evidence="10">The sequence shown here is derived from an EMBL/GenBank/DDBJ whole genome shotgun (WGS) entry which is preliminary data.</text>
</comment>
<feature type="binding site" evidence="7">
    <location>
        <begin position="473"/>
        <end position="474"/>
    </location>
    <ligand>
        <name>N(1)-(5-phospho-beta-D-ribosyl)glycinamide</name>
        <dbReference type="ChEBI" id="CHEBI:143788"/>
    </ligand>
</feature>
<evidence type="ECO:0000256" key="3">
    <source>
        <dbReference type="ARBA" id="ARBA00022741"/>
    </source>
</evidence>
<keyword evidence="5 7" id="KW-0067">ATP-binding</keyword>
<dbReference type="GO" id="GO:0006189">
    <property type="term" value="P:'de novo' IMP biosynthetic process"/>
    <property type="evidence" value="ECO:0007669"/>
    <property type="project" value="UniProtKB-UniRule"/>
</dbReference>
<accession>A0A2M9HA84</accession>
<feature type="binding site" evidence="7">
    <location>
        <position position="299"/>
    </location>
    <ligand>
        <name>ATP</name>
        <dbReference type="ChEBI" id="CHEBI:30616"/>
    </ligand>
</feature>
<comment type="subunit">
    <text evidence="7">Homodimer.</text>
</comment>
<dbReference type="InterPro" id="IPR005862">
    <property type="entry name" value="PurT"/>
</dbReference>
<dbReference type="InterPro" id="IPR003135">
    <property type="entry name" value="ATP-grasp_carboxylate-amine"/>
</dbReference>
<keyword evidence="11" id="KW-1185">Reference proteome</keyword>
<keyword evidence="3 7" id="KW-0547">Nucleotide-binding</keyword>
<comment type="similarity">
    <text evidence="7">Belongs to the PurK/PurT family.</text>
</comment>